<feature type="region of interest" description="Disordered" evidence="3">
    <location>
        <begin position="392"/>
        <end position="443"/>
    </location>
</feature>
<evidence type="ECO:0000259" key="4">
    <source>
        <dbReference type="SMART" id="SM00322"/>
    </source>
</evidence>
<dbReference type="SMART" id="SM00322">
    <property type="entry name" value="KH"/>
    <property type="match status" value="2"/>
</dbReference>
<dbReference type="Proteomes" id="UP000041254">
    <property type="component" value="Unassembled WGS sequence"/>
</dbReference>
<dbReference type="PROSITE" id="PS50084">
    <property type="entry name" value="KH_TYPE_1"/>
    <property type="match status" value="2"/>
</dbReference>
<feature type="compositionally biased region" description="Gly residues" evidence="3">
    <location>
        <begin position="270"/>
        <end position="281"/>
    </location>
</feature>
<evidence type="ECO:0000256" key="2">
    <source>
        <dbReference type="PROSITE-ProRule" id="PRU00117"/>
    </source>
</evidence>
<dbReference type="SUPFAM" id="SSF54791">
    <property type="entry name" value="Eukaryotic type KH-domain (KH-domain type I)"/>
    <property type="match status" value="2"/>
</dbReference>
<reference evidence="5 6" key="1">
    <citation type="submission" date="2014-11" db="EMBL/GenBank/DDBJ databases">
        <authorList>
            <person name="Zhu J."/>
            <person name="Qi W."/>
            <person name="Song R."/>
        </authorList>
    </citation>
    <scope>NUCLEOTIDE SEQUENCE [LARGE SCALE GENOMIC DNA]</scope>
</reference>
<dbReference type="GO" id="GO:0003723">
    <property type="term" value="F:RNA binding"/>
    <property type="evidence" value="ECO:0007669"/>
    <property type="project" value="UniProtKB-UniRule"/>
</dbReference>
<feature type="compositionally biased region" description="Gly residues" evidence="3">
    <location>
        <begin position="393"/>
        <end position="411"/>
    </location>
</feature>
<dbReference type="InParanoid" id="A0A0G4GL32"/>
<feature type="region of interest" description="Disordered" evidence="3">
    <location>
        <begin position="265"/>
        <end position="366"/>
    </location>
</feature>
<feature type="domain" description="K Homology" evidence="4">
    <location>
        <begin position="171"/>
        <end position="246"/>
    </location>
</feature>
<feature type="compositionally biased region" description="Acidic residues" evidence="3">
    <location>
        <begin position="428"/>
        <end position="442"/>
    </location>
</feature>
<evidence type="ECO:0000256" key="3">
    <source>
        <dbReference type="SAM" id="MobiDB-lite"/>
    </source>
</evidence>
<dbReference type="EMBL" id="CDMY01000705">
    <property type="protein sequence ID" value="CEM30736.1"/>
    <property type="molecule type" value="Genomic_DNA"/>
</dbReference>
<dbReference type="PANTHER" id="PTHR10288">
    <property type="entry name" value="KH DOMAIN CONTAINING RNA BINDING PROTEIN"/>
    <property type="match status" value="1"/>
</dbReference>
<keyword evidence="1" id="KW-0677">Repeat</keyword>
<feature type="compositionally biased region" description="Polar residues" evidence="3">
    <location>
        <begin position="337"/>
        <end position="354"/>
    </location>
</feature>
<evidence type="ECO:0000313" key="6">
    <source>
        <dbReference type="Proteomes" id="UP000041254"/>
    </source>
</evidence>
<feature type="compositionally biased region" description="Low complexity" evidence="3">
    <location>
        <begin position="288"/>
        <end position="331"/>
    </location>
</feature>
<proteinExistence type="predicted"/>
<dbReference type="InterPro" id="IPR004087">
    <property type="entry name" value="KH_dom"/>
</dbReference>
<dbReference type="VEuPathDB" id="CryptoDB:Vbra_10062"/>
<protein>
    <recommendedName>
        <fullName evidence="4">K Homology domain-containing protein</fullName>
    </recommendedName>
</protein>
<keyword evidence="6" id="KW-1185">Reference proteome</keyword>
<dbReference type="InterPro" id="IPR004088">
    <property type="entry name" value="KH_dom_type_1"/>
</dbReference>
<evidence type="ECO:0000313" key="5">
    <source>
        <dbReference type="EMBL" id="CEM30736.1"/>
    </source>
</evidence>
<dbReference type="InterPro" id="IPR047275">
    <property type="entry name" value="KH-I_NOVA_rpt1"/>
</dbReference>
<keyword evidence="2" id="KW-0694">RNA-binding</keyword>
<feature type="domain" description="K Homology" evidence="4">
    <location>
        <begin position="89"/>
        <end position="162"/>
    </location>
</feature>
<dbReference type="Gene3D" id="3.30.1370.10">
    <property type="entry name" value="K Homology domain, type 1"/>
    <property type="match status" value="2"/>
</dbReference>
<dbReference type="CDD" id="cd22435">
    <property type="entry name" value="KH-I_NOVA_rpt1"/>
    <property type="match status" value="1"/>
</dbReference>
<sequence>MKASALPFVPSGMATVPPLTTAAAPHKANDGQMFAPIAAPVAQMNMPNFPEPSGPSVFGGGAFGCAATSTGSSNLLGDLDVRHDVEDAPYWYLKMLVTNTVAGSIIGRSGRTIMELQRETGAKIVLSPHGCYFPGTNERVAAISGQREMVQQAMYWVVDRVCRGADMLKLARVSCKFVVPRMVVGFLIGPNGAHVKSIREDTGATVTISPLFVSPEESCSERVVCVAANDPERLMRAVKMIAHQINQHPDAGACRVITYRPRPLDQPLSGAGGGAGGGGGVAVDHTESSASVTRTQASASTSAGTTTPNLHIHHNMTTTHTNHQPHHQQPPCVSVAPSPSLSHHANESAPSTPTHKGGDWSGFTTHTRANRTRPLQAYLGELCEAEVRAASKGVGGSSSGSSGAVGVGGTANGQPVPPSIDKMGEESSSSDDGECGGWEGDADDGREGRVWGLSVANVKSAVVVVLMAIVFSTVLSHLPQLIWAALS</sequence>
<dbReference type="AlphaFoldDB" id="A0A0G4GL32"/>
<name>A0A0G4GL32_VITBC</name>
<organism evidence="5 6">
    <name type="scientific">Vitrella brassicaformis (strain CCMP3155)</name>
    <dbReference type="NCBI Taxonomy" id="1169540"/>
    <lineage>
        <taxon>Eukaryota</taxon>
        <taxon>Sar</taxon>
        <taxon>Alveolata</taxon>
        <taxon>Colpodellida</taxon>
        <taxon>Vitrellaceae</taxon>
        <taxon>Vitrella</taxon>
    </lineage>
</organism>
<dbReference type="Pfam" id="PF00013">
    <property type="entry name" value="KH_1"/>
    <property type="match status" value="2"/>
</dbReference>
<gene>
    <name evidence="5" type="ORF">Vbra_10062</name>
</gene>
<accession>A0A0G4GL32</accession>
<evidence type="ECO:0000256" key="1">
    <source>
        <dbReference type="ARBA" id="ARBA00022737"/>
    </source>
</evidence>
<dbReference type="OrthoDB" id="441329at2759"/>
<dbReference type="InterPro" id="IPR036612">
    <property type="entry name" value="KH_dom_type_1_sf"/>
</dbReference>